<evidence type="ECO:0000313" key="1">
    <source>
        <dbReference type="EMBL" id="MBA0759998.1"/>
    </source>
</evidence>
<reference evidence="1 2" key="1">
    <citation type="journal article" date="2019" name="Genome Biol. Evol.">
        <title>Insights into the evolution of the New World diploid cottons (Gossypium, subgenus Houzingenia) based on genome sequencing.</title>
        <authorList>
            <person name="Grover C.E."/>
            <person name="Arick M.A. 2nd"/>
            <person name="Thrash A."/>
            <person name="Conover J.L."/>
            <person name="Sanders W.S."/>
            <person name="Peterson D.G."/>
            <person name="Frelichowski J.E."/>
            <person name="Scheffler J.A."/>
            <person name="Scheffler B.E."/>
            <person name="Wendel J.F."/>
        </authorList>
    </citation>
    <scope>NUCLEOTIDE SEQUENCE [LARGE SCALE GENOMIC DNA]</scope>
    <source>
        <strain evidence="1">8</strain>
        <tissue evidence="1">Leaf</tissue>
    </source>
</reference>
<dbReference type="EMBL" id="JABEZW010000002">
    <property type="protein sequence ID" value="MBA0759998.1"/>
    <property type="molecule type" value="Genomic_DNA"/>
</dbReference>
<accession>A0A7J9DH75</accession>
<proteinExistence type="predicted"/>
<gene>
    <name evidence="1" type="ORF">Gotri_022798</name>
</gene>
<name>A0A7J9DH75_9ROSI</name>
<dbReference type="Proteomes" id="UP000593568">
    <property type="component" value="Unassembled WGS sequence"/>
</dbReference>
<protein>
    <submittedName>
        <fullName evidence="1">Uncharacterized protein</fullName>
    </submittedName>
</protein>
<dbReference type="AlphaFoldDB" id="A0A7J9DH75"/>
<comment type="caution">
    <text evidence="1">The sequence shown here is derived from an EMBL/GenBank/DDBJ whole genome shotgun (WGS) entry which is preliminary data.</text>
</comment>
<keyword evidence="2" id="KW-1185">Reference proteome</keyword>
<sequence length="31" mass="3669">MHRMIGGRLKNLEHRVLILNSKGSWTKYSWG</sequence>
<evidence type="ECO:0000313" key="2">
    <source>
        <dbReference type="Proteomes" id="UP000593568"/>
    </source>
</evidence>
<organism evidence="1 2">
    <name type="scientific">Gossypium trilobum</name>
    <dbReference type="NCBI Taxonomy" id="34281"/>
    <lineage>
        <taxon>Eukaryota</taxon>
        <taxon>Viridiplantae</taxon>
        <taxon>Streptophyta</taxon>
        <taxon>Embryophyta</taxon>
        <taxon>Tracheophyta</taxon>
        <taxon>Spermatophyta</taxon>
        <taxon>Magnoliopsida</taxon>
        <taxon>eudicotyledons</taxon>
        <taxon>Gunneridae</taxon>
        <taxon>Pentapetalae</taxon>
        <taxon>rosids</taxon>
        <taxon>malvids</taxon>
        <taxon>Malvales</taxon>
        <taxon>Malvaceae</taxon>
        <taxon>Malvoideae</taxon>
        <taxon>Gossypium</taxon>
    </lineage>
</organism>